<dbReference type="EMBL" id="LN853432">
    <property type="protein sequence ID" value="CRY95928.1"/>
    <property type="molecule type" value="Genomic_DNA"/>
</dbReference>
<organism evidence="2">
    <name type="scientific">uncultured prokaryote</name>
    <dbReference type="NCBI Taxonomy" id="198431"/>
    <lineage>
        <taxon>unclassified sequences</taxon>
        <taxon>environmental samples</taxon>
    </lineage>
</organism>
<accession>A0A0H5Q227</accession>
<name>A0A0H5Q227_9ZZZZ</name>
<proteinExistence type="predicted"/>
<feature type="region of interest" description="Disordered" evidence="1">
    <location>
        <begin position="68"/>
        <end position="94"/>
    </location>
</feature>
<sequence>MREPRTEPRQRGVRLSDLDRGLVYRIAFVGRRWEVLGPDAPESSGDACAYDGERAGGPRTAYVPRHAAPAATVEGVPQSPASRPDGQPFLTPGA</sequence>
<evidence type="ECO:0000256" key="1">
    <source>
        <dbReference type="SAM" id="MobiDB-lite"/>
    </source>
</evidence>
<reference evidence="2" key="2">
    <citation type="submission" date="2015-07" db="EMBL/GenBank/DDBJ databases">
        <title>Plasmids, circular viruses and viroids from rat gut.</title>
        <authorList>
            <person name="Jorgensen T.J."/>
            <person name="Hansen M.A."/>
            <person name="Xu Z."/>
            <person name="Tabak M.A."/>
            <person name="Sorensen S.J."/>
            <person name="Hansen L.H."/>
        </authorList>
    </citation>
    <scope>NUCLEOTIDE SEQUENCE</scope>
    <source>
        <strain evidence="2">RGFK0826</strain>
    </source>
</reference>
<evidence type="ECO:0000313" key="2">
    <source>
        <dbReference type="EMBL" id="CRY95928.1"/>
    </source>
</evidence>
<protein>
    <submittedName>
        <fullName evidence="2">Uncharacterized protein</fullName>
    </submittedName>
</protein>
<reference evidence="2" key="1">
    <citation type="submission" date="2015-06" db="EMBL/GenBank/DDBJ databases">
        <authorList>
            <person name="Joergensen T."/>
        </authorList>
    </citation>
    <scope>NUCLEOTIDE SEQUENCE</scope>
    <source>
        <strain evidence="2">RGFK0826</strain>
    </source>
</reference>
<dbReference type="AlphaFoldDB" id="A0A0H5Q227"/>